<dbReference type="AlphaFoldDB" id="A0AAD7X5P4"/>
<evidence type="ECO:0000256" key="1">
    <source>
        <dbReference type="SAM" id="MobiDB-lite"/>
    </source>
</evidence>
<keyword evidence="3" id="KW-1185">Reference proteome</keyword>
<dbReference type="Proteomes" id="UP001215151">
    <property type="component" value="Unassembled WGS sequence"/>
</dbReference>
<feature type="compositionally biased region" description="Basic and acidic residues" evidence="1">
    <location>
        <begin position="8"/>
        <end position="24"/>
    </location>
</feature>
<feature type="region of interest" description="Disordered" evidence="1">
    <location>
        <begin position="1"/>
        <end position="31"/>
    </location>
</feature>
<dbReference type="EMBL" id="JAPEVG010000569">
    <property type="protein sequence ID" value="KAJ8457366.1"/>
    <property type="molecule type" value="Genomic_DNA"/>
</dbReference>
<protein>
    <recommendedName>
        <fullName evidence="4">F-box domain-containing protein</fullName>
    </recommendedName>
</protein>
<feature type="region of interest" description="Disordered" evidence="1">
    <location>
        <begin position="365"/>
        <end position="391"/>
    </location>
</feature>
<gene>
    <name evidence="2" type="ORF">ONZ51_g11575</name>
</gene>
<organism evidence="2 3">
    <name type="scientific">Trametes cubensis</name>
    <dbReference type="NCBI Taxonomy" id="1111947"/>
    <lineage>
        <taxon>Eukaryota</taxon>
        <taxon>Fungi</taxon>
        <taxon>Dikarya</taxon>
        <taxon>Basidiomycota</taxon>
        <taxon>Agaricomycotina</taxon>
        <taxon>Agaricomycetes</taxon>
        <taxon>Polyporales</taxon>
        <taxon>Polyporaceae</taxon>
        <taxon>Trametes</taxon>
    </lineage>
</organism>
<evidence type="ECO:0008006" key="4">
    <source>
        <dbReference type="Google" id="ProtNLM"/>
    </source>
</evidence>
<reference evidence="2" key="1">
    <citation type="submission" date="2022-11" db="EMBL/GenBank/DDBJ databases">
        <title>Genome Sequence of Cubamyces cubensis.</title>
        <authorList>
            <person name="Buettner E."/>
        </authorList>
    </citation>
    <scope>NUCLEOTIDE SEQUENCE</scope>
    <source>
        <strain evidence="2">MPL-01</strain>
    </source>
</reference>
<accession>A0AAD7X5P4</accession>
<evidence type="ECO:0000313" key="2">
    <source>
        <dbReference type="EMBL" id="KAJ8457366.1"/>
    </source>
</evidence>
<name>A0AAD7X5P4_9APHY</name>
<proteinExistence type="predicted"/>
<evidence type="ECO:0000313" key="3">
    <source>
        <dbReference type="Proteomes" id="UP001215151"/>
    </source>
</evidence>
<comment type="caution">
    <text evidence="2">The sequence shown here is derived from an EMBL/GenBank/DDBJ whole genome shotgun (WGS) entry which is preliminary data.</text>
</comment>
<sequence length="519" mass="58618">MRPTSPCDRAKPLQPDHENIEPRGMHTSLKPGAPINDIPIELLSEIFLYAKASGRPPIYNARWHHILRVCRHWFVVATGTPRLWSRILVRKGLNNLRNSLVRSQGVPLDICLLPYGIPRDSSLTFVVPIITPHIHRLQRIQLDIIPENQVTEALAFLQAHSFPILQALTACATRTDPKQPLQLEPDRFPSLRELRVAHLDVFSAAVTPQLTTLNVATYDGRGTSFDLDALLDVFMTLQNIEDLTLSRIAVSNTTTPRPPRYPRVELVKLRSLTLVLHAPVLKRLLDDFIIPPSAKVTLQSFDSGIIDSYLPDDKSSLPILSKVTVARMHALAHEHFFEGSLASSEDDLMLADSYVHLSVAPREGARHPFSSIPPPDHSQVHAPSGSPSRQDLAEFVPRNGELASPLDRIFTPFDATPHPMTWEAAQACLNPIMCPELRRLRLVGNWRWTDNVPDRIMSFLNKRREILEEEVVLEELSIDMYHEGWHGYFEERKKMLEDAMSPFVARAVVVADWSPEALE</sequence>